<evidence type="ECO:0000256" key="1">
    <source>
        <dbReference type="ARBA" id="ARBA00010879"/>
    </source>
</evidence>
<accession>A6NJP1</accession>
<dbReference type="Gene3D" id="3.30.70.270">
    <property type="match status" value="2"/>
</dbReference>
<evidence type="ECO:0000259" key="2">
    <source>
        <dbReference type="PROSITE" id="PS50878"/>
    </source>
</evidence>
<name>Q6ZSN9_HUMAN</name>
<dbReference type="SUPFAM" id="SSF56672">
    <property type="entry name" value="DNA/RNA polymerases"/>
    <property type="match status" value="1"/>
</dbReference>
<accession>Q6ZSN9</accession>
<dbReference type="PROSITE" id="PS50878">
    <property type="entry name" value="RT_POL"/>
    <property type="match status" value="1"/>
</dbReference>
<sequence length="248" mass="28039">MCTWYAAIDLANAFFSIPVHKAHQKQFAFSWQGQQYTFTVLPQRYSNSPALCHNLIRRDLDCFLLLQSITLVHYIDDIMLIGSSEQEVASTLDLLVRHLYARGWEINPTKIKETSTSVKFLGVQWCGACQDIPSKVKDKLLHLATPTTKKEAQCLLGRFGFWRQHGPYLGALLWPIYQVTSKAASFEWGPEQEKALQQVQAAVQAALLLGPHDPADPMVLEVSVADRDAVWSLWQAPIGESWQRPLGF</sequence>
<dbReference type="EMBL" id="AK127270">
    <property type="protein sequence ID" value="BAC86909.1"/>
    <property type="molecule type" value="mRNA"/>
</dbReference>
<dbReference type="InterPro" id="IPR043502">
    <property type="entry name" value="DNA/RNA_pol_sf"/>
</dbReference>
<dbReference type="Pfam" id="PF00078">
    <property type="entry name" value="RVT_1"/>
    <property type="match status" value="1"/>
</dbReference>
<dbReference type="InterPro" id="IPR043128">
    <property type="entry name" value="Rev_trsase/Diguanyl_cyclase"/>
</dbReference>
<proteinExistence type="evidence at transcript level"/>
<dbReference type="InterPro" id="IPR051320">
    <property type="entry name" value="Viral_Replic_Matur_Polypro"/>
</dbReference>
<dbReference type="AlphaFoldDB" id="Q6ZSN9"/>
<dbReference type="PANTHER" id="PTHR33064">
    <property type="entry name" value="POL PROTEIN"/>
    <property type="match status" value="1"/>
</dbReference>
<evidence type="ECO:0000313" key="3">
    <source>
        <dbReference type="EMBL" id="BAC86909.1"/>
    </source>
</evidence>
<feature type="domain" description="Reverse transcriptase" evidence="2">
    <location>
        <begin position="1"/>
        <end position="125"/>
    </location>
</feature>
<dbReference type="InterPro" id="IPR000477">
    <property type="entry name" value="RT_dom"/>
</dbReference>
<dbReference type="Gene3D" id="3.10.10.10">
    <property type="entry name" value="HIV Type 1 Reverse Transcriptase, subunit A, domain 1"/>
    <property type="match status" value="1"/>
</dbReference>
<dbReference type="PANTHER" id="PTHR33064:SF37">
    <property type="entry name" value="RIBONUCLEASE H"/>
    <property type="match status" value="1"/>
</dbReference>
<reference evidence="3" key="1">
    <citation type="submission" date="2003-07" db="EMBL/GenBank/DDBJ databases">
        <title>NEDO human cDNA sequencing project.</title>
        <authorList>
            <person name="Ota T."/>
            <person name="Nakagawa S."/>
            <person name="Senoh A."/>
            <person name="Mizuguchi H."/>
            <person name="Inagaki H."/>
            <person name="Sugiyama T."/>
            <person name="Irie R."/>
            <person name="Otsuki T."/>
            <person name="Sato H."/>
            <person name="Wakamatsu A."/>
            <person name="Ishii S."/>
            <person name="Yamamoto J."/>
            <person name="Isono Y."/>
            <person name="Kawai-Hio Y."/>
            <person name="Saito K."/>
            <person name="Nishikawa T."/>
            <person name="Kimura K."/>
            <person name="Yamashita H."/>
            <person name="Matsuo K."/>
            <person name="Nakamura Y."/>
            <person name="Sekine M."/>
            <person name="Kikuchi H."/>
            <person name="Kanda K."/>
            <person name="Wagatsuma M."/>
            <person name="Murakawa K."/>
            <person name="Kanehori K."/>
            <person name="Takahashi-Fujii A."/>
            <person name="Oshima A."/>
            <person name="Sugiyama A."/>
            <person name="Kawakami B."/>
            <person name="Suzuki Y."/>
            <person name="Sugano S."/>
            <person name="Nagahari K."/>
            <person name="Masuho Y."/>
            <person name="Nagai K."/>
            <person name="Isogai T."/>
        </authorList>
    </citation>
    <scope>NUCLEOTIDE SEQUENCE</scope>
    <source>
        <tissue evidence="3">Hippocampus</tissue>
    </source>
</reference>
<organism evidence="3">
    <name type="scientific">Homo sapiens</name>
    <name type="common">Human</name>
    <dbReference type="NCBI Taxonomy" id="9606"/>
    <lineage>
        <taxon>Eukaryota</taxon>
        <taxon>Metazoa</taxon>
        <taxon>Chordata</taxon>
        <taxon>Craniata</taxon>
        <taxon>Vertebrata</taxon>
        <taxon>Euteleostomi</taxon>
        <taxon>Mammalia</taxon>
        <taxon>Eutheria</taxon>
        <taxon>Euarchontoglires</taxon>
        <taxon>Primates</taxon>
        <taxon>Haplorrhini</taxon>
        <taxon>Catarrhini</taxon>
        <taxon>Hominidae</taxon>
        <taxon>Homo</taxon>
    </lineage>
</organism>
<dbReference type="SMR" id="Q6ZSN9"/>
<comment type="similarity">
    <text evidence="1">Belongs to the beta type-B retroviral polymerase family. HERV class-II K(HML-2) pol subfamily.</text>
</comment>
<protein>
    <submittedName>
        <fullName evidence="3">cDNA FLJ45337 fis, clone BRHIP3007960</fullName>
    </submittedName>
</protein>